<feature type="non-terminal residue" evidence="2">
    <location>
        <position position="1"/>
    </location>
</feature>
<evidence type="ECO:0000313" key="2">
    <source>
        <dbReference type="EMBL" id="MCA9382548.1"/>
    </source>
</evidence>
<dbReference type="Pfam" id="PF03235">
    <property type="entry name" value="GmrSD_N"/>
    <property type="match status" value="1"/>
</dbReference>
<feature type="domain" description="GmrSD restriction endonucleases N-terminal" evidence="1">
    <location>
        <begin position="4"/>
        <end position="206"/>
    </location>
</feature>
<proteinExistence type="predicted"/>
<gene>
    <name evidence="2" type="ORF">KC660_04035</name>
</gene>
<protein>
    <submittedName>
        <fullName evidence="2">DUF262 domain-containing protein</fullName>
    </submittedName>
</protein>
<sequence>SGKIQIPPFQRSFVWESKDIRFLLDSIYRGYPIGSFIFWKTTRKLPRSRNVGNIDLEMHSFSKGTEISYVLDGQQRITSLFAAVKGAKIDGDKYRFLFDLKTKKFVVKQGEDNISYIDEDISNLQISIETIFTESRAAYRSIIRQYPVDYEEVLDNIYDRFVGYRFSVISVMDKETDDEDEKSEGVRQVVDMFSRINETGRKLTVVAKMVARCWGEGYDLSEALEEFYARHKELENIREQTLLQAASVILNHRKSRTRDILSTKIHKLESEWDNIVTAFLLAVEFVKTKLKVKNLDYLPFDALLVPLTYLFYQQKSLSNEQTASIEKWFWRACLSNRYDSTVESKLEEDCLEFDKVLEGKEPDINYLIDWEQLSNKLIGQRYNLRNAFVKTVLSLYSYAEPKNLTDGRDIRFEGLFSGYYKHNMHHIFPQAYLRKTYPEQKDYFDSIVNIMLIPAITNLEILDKEPSQYFTALKESNNNLDEILRHHYIHNLDDSGIFENDFMKFLSYRAELLVEAFRVKTGISSELQTHFAINPSKPLDILETRIRSFIHENLKKQTEESYWEDRIPTDIREMVNRKIKDVIKRHPYGLEEYDRDDVKIQFLDVMDYSKILISNWDVFGTLLGSKQEAEKHFIALKHYRNAIKHGRSINEIDRRTGEAAVLWFESVLSQNYPQE</sequence>
<organism evidence="2 3">
    <name type="scientific">Candidatus Dojkabacteria bacterium</name>
    <dbReference type="NCBI Taxonomy" id="2099670"/>
    <lineage>
        <taxon>Bacteria</taxon>
        <taxon>Candidatus Dojkabacteria</taxon>
    </lineage>
</organism>
<dbReference type="AlphaFoldDB" id="A0A955L4L8"/>
<name>A0A955L4L8_9BACT</name>
<dbReference type="EMBL" id="JAGQLG010000162">
    <property type="protein sequence ID" value="MCA9382548.1"/>
    <property type="molecule type" value="Genomic_DNA"/>
</dbReference>
<dbReference type="PANTHER" id="PTHR37292:SF2">
    <property type="entry name" value="DUF262 DOMAIN-CONTAINING PROTEIN"/>
    <property type="match status" value="1"/>
</dbReference>
<reference evidence="2" key="1">
    <citation type="submission" date="2020-04" db="EMBL/GenBank/DDBJ databases">
        <authorList>
            <person name="Zhang T."/>
        </authorList>
    </citation>
    <scope>NUCLEOTIDE SEQUENCE</scope>
    <source>
        <strain evidence="2">HKST-UBA10</strain>
    </source>
</reference>
<accession>A0A955L4L8</accession>
<dbReference type="PANTHER" id="PTHR37292">
    <property type="entry name" value="VNG6097C"/>
    <property type="match status" value="1"/>
</dbReference>
<dbReference type="Proteomes" id="UP000782843">
    <property type="component" value="Unassembled WGS sequence"/>
</dbReference>
<evidence type="ECO:0000259" key="1">
    <source>
        <dbReference type="Pfam" id="PF03235"/>
    </source>
</evidence>
<dbReference type="InterPro" id="IPR004919">
    <property type="entry name" value="GmrSD_N"/>
</dbReference>
<evidence type="ECO:0000313" key="3">
    <source>
        <dbReference type="Proteomes" id="UP000782843"/>
    </source>
</evidence>
<comment type="caution">
    <text evidence="2">The sequence shown here is derived from an EMBL/GenBank/DDBJ whole genome shotgun (WGS) entry which is preliminary data.</text>
</comment>
<reference evidence="2" key="2">
    <citation type="journal article" date="2021" name="Microbiome">
        <title>Successional dynamics and alternative stable states in a saline activated sludge microbial community over 9 years.</title>
        <authorList>
            <person name="Wang Y."/>
            <person name="Ye J."/>
            <person name="Ju F."/>
            <person name="Liu L."/>
            <person name="Boyd J.A."/>
            <person name="Deng Y."/>
            <person name="Parks D.H."/>
            <person name="Jiang X."/>
            <person name="Yin X."/>
            <person name="Woodcroft B.J."/>
            <person name="Tyson G.W."/>
            <person name="Hugenholtz P."/>
            <person name="Polz M.F."/>
            <person name="Zhang T."/>
        </authorList>
    </citation>
    <scope>NUCLEOTIDE SEQUENCE</scope>
    <source>
        <strain evidence="2">HKST-UBA10</strain>
    </source>
</reference>